<feature type="transmembrane region" description="Helical" evidence="2">
    <location>
        <begin position="12"/>
        <end position="35"/>
    </location>
</feature>
<keyword evidence="2" id="KW-0472">Membrane</keyword>
<feature type="compositionally biased region" description="Polar residues" evidence="1">
    <location>
        <begin position="196"/>
        <end position="212"/>
    </location>
</feature>
<reference evidence="4" key="1">
    <citation type="submission" date="2024-04" db="EMBL/GenBank/DDBJ databases">
        <authorList>
            <person name="Shaw F."/>
            <person name="Minotto A."/>
        </authorList>
    </citation>
    <scope>NUCLEOTIDE SEQUENCE [LARGE SCALE GENOMIC DNA]</scope>
</reference>
<evidence type="ECO:0000313" key="4">
    <source>
        <dbReference type="Proteomes" id="UP001497453"/>
    </source>
</evidence>
<feature type="region of interest" description="Disordered" evidence="1">
    <location>
        <begin position="196"/>
        <end position="218"/>
    </location>
</feature>
<organism evidence="3 4">
    <name type="scientific">Somion occarium</name>
    <dbReference type="NCBI Taxonomy" id="3059160"/>
    <lineage>
        <taxon>Eukaryota</taxon>
        <taxon>Fungi</taxon>
        <taxon>Dikarya</taxon>
        <taxon>Basidiomycota</taxon>
        <taxon>Agaricomycotina</taxon>
        <taxon>Agaricomycetes</taxon>
        <taxon>Polyporales</taxon>
        <taxon>Cerrenaceae</taxon>
        <taxon>Somion</taxon>
    </lineage>
</organism>
<keyword evidence="2" id="KW-0812">Transmembrane</keyword>
<keyword evidence="4" id="KW-1185">Reference proteome</keyword>
<evidence type="ECO:0000256" key="1">
    <source>
        <dbReference type="SAM" id="MobiDB-lite"/>
    </source>
</evidence>
<dbReference type="EMBL" id="OZ037944">
    <property type="protein sequence ID" value="CAL1696794.1"/>
    <property type="molecule type" value="Genomic_DNA"/>
</dbReference>
<evidence type="ECO:0008006" key="5">
    <source>
        <dbReference type="Google" id="ProtNLM"/>
    </source>
</evidence>
<proteinExistence type="predicted"/>
<name>A0ABP1CQ79_9APHY</name>
<evidence type="ECO:0000313" key="3">
    <source>
        <dbReference type="EMBL" id="CAL1696794.1"/>
    </source>
</evidence>
<sequence>MITLLTRRHISLTIALSLLLVAWVFFGFAALIFGFSSTEIVHDFGNLGLTSVKKLPFGAIFGDSGELQGSSLRVCHDSDLKLAWTTYVVSLPTREDRRESMEKLRSALSLRWTYVDAIPSDDTIIGTIISNLVSFRRSQTELSSRYNDTLQFAWPSNFSHSLATYNGSITYRQELDVDQLSSPKVYEEVSAISMTASSNSDPPVAPATSSLSPGHYPASQGSFDPDTIPITCATNNSIFGIPYSPDLPKQMLLTAAKVACWYSHLQVIHRIASEVPFLATSDSACSNVTLILEDDVDMELDIKKRLVGIWNSLPQDWDILFLGHCWSNESHFPGVPLKPEILPTTDLRVNDSHPFLLEVKNTVHPSYSPKCTHAYALSPSGARKILQYLTYPPFAYSRALDQALSWLILSERIKSYSVVPSLIIQRKVLSSDVDAGKSGLGSSWRDGLENGVLAMLESSQLAG</sequence>
<protein>
    <recommendedName>
        <fullName evidence="5">Glycosyltransferase family 25 protein</fullName>
    </recommendedName>
</protein>
<evidence type="ECO:0000256" key="2">
    <source>
        <dbReference type="SAM" id="Phobius"/>
    </source>
</evidence>
<keyword evidence="2" id="KW-1133">Transmembrane helix</keyword>
<dbReference type="Proteomes" id="UP001497453">
    <property type="component" value="Chromosome 1"/>
</dbReference>
<accession>A0ABP1CQ79</accession>
<gene>
    <name evidence="3" type="ORF">GFSPODELE1_LOCUS1340</name>
</gene>